<keyword evidence="7" id="KW-1003">Cell membrane</keyword>
<evidence type="ECO:0000256" key="11">
    <source>
        <dbReference type="ARBA" id="ARBA00023136"/>
    </source>
</evidence>
<comment type="similarity">
    <text evidence="3">Belongs to the multi antimicrobial extrusion (MATE) (TC 2.A.66.1) family.</text>
</comment>
<evidence type="ECO:0000256" key="12">
    <source>
        <dbReference type="ARBA" id="ARBA00031636"/>
    </source>
</evidence>
<gene>
    <name evidence="14" type="ORF">CSTERTH_09615</name>
</gene>
<feature type="transmembrane region" description="Helical" evidence="13">
    <location>
        <begin position="12"/>
        <end position="33"/>
    </location>
</feature>
<protein>
    <recommendedName>
        <fullName evidence="4">Probable multidrug resistance protein NorM</fullName>
    </recommendedName>
    <alternativeName>
        <fullName evidence="12">Multidrug-efflux transporter</fullName>
    </alternativeName>
</protein>
<sequence length="458" mass="49920">MRRKYIGDRSFYKMALTVAMPIMLQNFITNLVSMLDNLMVGALGTEQMSGVSIVNQILFVFNLCIFGGLSGIGIFTSQFYGKNDDEGIRYTLRMKLIIAVLITAAAMLLFTFYDDFFINLFLHEVDDSGDIALTLSFAKEYFRVILAGLVPFALSQILASTLRETGNTFTPMTAGLAAVVINGVFNYLLIFGKAGFPELGVTGAAIATVMSRFAEFVIQACYIFVKRAKYTYINGAFRSLKVPGKLFVSILAKGMPLLVNELLWSGGMTALSVAYSLHGISVVAAISIATSVINLFNIAFLSLGSSIGIIAGKSLGAGRHEEAVDNVRKMIALSLSVSVCVGVALYFTSGAIVNLFKTGEESKRLALYFIRVCSFVMPLNAFSNASYFTLRSGGKTIITFAFDSGILWLVSVPLAFSLYYVAGLPVKVIFPVIQFAEIIKVIVGFILLRKRVWVKTIV</sequence>
<feature type="transmembrane region" description="Helical" evidence="13">
    <location>
        <begin position="246"/>
        <end position="264"/>
    </location>
</feature>
<dbReference type="GO" id="GO:0005886">
    <property type="term" value="C:plasma membrane"/>
    <property type="evidence" value="ECO:0007669"/>
    <property type="project" value="UniProtKB-SubCell"/>
</dbReference>
<dbReference type="InterPro" id="IPR048279">
    <property type="entry name" value="MdtK-like"/>
</dbReference>
<dbReference type="GO" id="GO:0042910">
    <property type="term" value="F:xenobiotic transmembrane transporter activity"/>
    <property type="evidence" value="ECO:0007669"/>
    <property type="project" value="InterPro"/>
</dbReference>
<feature type="transmembrane region" description="Helical" evidence="13">
    <location>
        <begin position="204"/>
        <end position="225"/>
    </location>
</feature>
<feature type="transmembrane region" description="Helical" evidence="13">
    <location>
        <begin position="96"/>
        <end position="113"/>
    </location>
</feature>
<name>A0A1B1YES8_THEST</name>
<feature type="transmembrane region" description="Helical" evidence="13">
    <location>
        <begin position="365"/>
        <end position="388"/>
    </location>
</feature>
<keyword evidence="8 13" id="KW-0812">Transmembrane</keyword>
<feature type="transmembrane region" description="Helical" evidence="13">
    <location>
        <begin position="141"/>
        <end position="162"/>
    </location>
</feature>
<evidence type="ECO:0000256" key="1">
    <source>
        <dbReference type="ARBA" id="ARBA00003408"/>
    </source>
</evidence>
<evidence type="ECO:0000256" key="3">
    <source>
        <dbReference type="ARBA" id="ARBA00010199"/>
    </source>
</evidence>
<feature type="transmembrane region" description="Helical" evidence="13">
    <location>
        <begin position="400"/>
        <end position="422"/>
    </location>
</feature>
<keyword evidence="10" id="KW-0406">Ion transport</keyword>
<evidence type="ECO:0000313" key="15">
    <source>
        <dbReference type="Proteomes" id="UP000092971"/>
    </source>
</evidence>
<dbReference type="InterPro" id="IPR050222">
    <property type="entry name" value="MATE_MdtK"/>
</dbReference>
<evidence type="ECO:0000256" key="9">
    <source>
        <dbReference type="ARBA" id="ARBA00022989"/>
    </source>
</evidence>
<evidence type="ECO:0000256" key="2">
    <source>
        <dbReference type="ARBA" id="ARBA00004651"/>
    </source>
</evidence>
<dbReference type="EMBL" id="CP014672">
    <property type="protein sequence ID" value="ANW99264.1"/>
    <property type="molecule type" value="Genomic_DNA"/>
</dbReference>
<comment type="subcellular location">
    <subcellularLocation>
        <location evidence="2">Cell membrane</location>
        <topology evidence="2">Multi-pass membrane protein</topology>
    </subcellularLocation>
</comment>
<dbReference type="Pfam" id="PF01554">
    <property type="entry name" value="MatE"/>
    <property type="match status" value="2"/>
</dbReference>
<evidence type="ECO:0000256" key="8">
    <source>
        <dbReference type="ARBA" id="ARBA00022692"/>
    </source>
</evidence>
<dbReference type="PANTHER" id="PTHR43298">
    <property type="entry name" value="MULTIDRUG RESISTANCE PROTEIN NORM-RELATED"/>
    <property type="match status" value="1"/>
</dbReference>
<dbReference type="NCBIfam" id="TIGR00797">
    <property type="entry name" value="matE"/>
    <property type="match status" value="1"/>
</dbReference>
<dbReference type="RefSeq" id="WP_015359641.1">
    <property type="nucleotide sequence ID" value="NZ_CP014672.1"/>
</dbReference>
<dbReference type="OrthoDB" id="9780160at2"/>
<evidence type="ECO:0000256" key="7">
    <source>
        <dbReference type="ARBA" id="ARBA00022475"/>
    </source>
</evidence>
<evidence type="ECO:0000256" key="10">
    <source>
        <dbReference type="ARBA" id="ARBA00023065"/>
    </source>
</evidence>
<feature type="transmembrane region" description="Helical" evidence="13">
    <location>
        <begin position="284"/>
        <end position="310"/>
    </location>
</feature>
<feature type="transmembrane region" description="Helical" evidence="13">
    <location>
        <begin position="174"/>
        <end position="192"/>
    </location>
</feature>
<accession>A0A1B1YES8</accession>
<feature type="transmembrane region" description="Helical" evidence="13">
    <location>
        <begin position="428"/>
        <end position="448"/>
    </location>
</feature>
<dbReference type="GO" id="GO:0006811">
    <property type="term" value="P:monoatomic ion transport"/>
    <property type="evidence" value="ECO:0007669"/>
    <property type="project" value="UniProtKB-KW"/>
</dbReference>
<keyword evidence="11 13" id="KW-0472">Membrane</keyword>
<comment type="function">
    <text evidence="1">Multidrug efflux pump.</text>
</comment>
<keyword evidence="9 13" id="KW-1133">Transmembrane helix</keyword>
<dbReference type="PIRSF" id="PIRSF006603">
    <property type="entry name" value="DinF"/>
    <property type="match status" value="1"/>
</dbReference>
<evidence type="ECO:0000256" key="13">
    <source>
        <dbReference type="SAM" id="Phobius"/>
    </source>
</evidence>
<keyword evidence="5" id="KW-0813">Transport</keyword>
<keyword evidence="6" id="KW-0050">Antiport</keyword>
<feature type="transmembrane region" description="Helical" evidence="13">
    <location>
        <begin position="331"/>
        <end position="353"/>
    </location>
</feature>
<proteinExistence type="inferred from homology"/>
<evidence type="ECO:0000313" key="14">
    <source>
        <dbReference type="EMBL" id="ANW99264.1"/>
    </source>
</evidence>
<dbReference type="AlphaFoldDB" id="A0A1B1YES8"/>
<reference evidence="14 15" key="1">
    <citation type="submission" date="2016-02" db="EMBL/GenBank/DDBJ databases">
        <title>Comparison of Clostridium stercorarium subspecies using comparative genomics and transcriptomics.</title>
        <authorList>
            <person name="Schellenberg J."/>
            <person name="Thallinger G."/>
            <person name="Levin D.B."/>
            <person name="Zhang X."/>
            <person name="Alvare G."/>
            <person name="Fristensky B."/>
            <person name="Sparling R."/>
        </authorList>
    </citation>
    <scope>NUCLEOTIDE SEQUENCE [LARGE SCALE GENOMIC DNA]</scope>
    <source>
        <strain evidence="14 15">DSM 2910</strain>
    </source>
</reference>
<evidence type="ECO:0000256" key="6">
    <source>
        <dbReference type="ARBA" id="ARBA00022449"/>
    </source>
</evidence>
<evidence type="ECO:0000256" key="5">
    <source>
        <dbReference type="ARBA" id="ARBA00022448"/>
    </source>
</evidence>
<dbReference type="PANTHER" id="PTHR43298:SF2">
    <property type="entry name" value="FMN_FAD EXPORTER YEEO-RELATED"/>
    <property type="match status" value="1"/>
</dbReference>
<dbReference type="InterPro" id="IPR002528">
    <property type="entry name" value="MATE_fam"/>
</dbReference>
<evidence type="ECO:0000256" key="4">
    <source>
        <dbReference type="ARBA" id="ARBA00020268"/>
    </source>
</evidence>
<dbReference type="Proteomes" id="UP000092971">
    <property type="component" value="Chromosome"/>
</dbReference>
<feature type="transmembrane region" description="Helical" evidence="13">
    <location>
        <begin position="53"/>
        <end position="75"/>
    </location>
</feature>
<organism evidence="14 15">
    <name type="scientific">Thermoclostridium stercorarium subsp. thermolacticum DSM 2910</name>
    <dbReference type="NCBI Taxonomy" id="1121336"/>
    <lineage>
        <taxon>Bacteria</taxon>
        <taxon>Bacillati</taxon>
        <taxon>Bacillota</taxon>
        <taxon>Clostridia</taxon>
        <taxon>Eubacteriales</taxon>
        <taxon>Oscillospiraceae</taxon>
        <taxon>Thermoclostridium</taxon>
    </lineage>
</organism>
<dbReference type="GO" id="GO:0015297">
    <property type="term" value="F:antiporter activity"/>
    <property type="evidence" value="ECO:0007669"/>
    <property type="project" value="UniProtKB-KW"/>
</dbReference>